<protein>
    <recommendedName>
        <fullName evidence="5">HMG box domain-containing protein</fullName>
    </recommendedName>
</protein>
<evidence type="ECO:0000256" key="4">
    <source>
        <dbReference type="SAM" id="MobiDB-lite"/>
    </source>
</evidence>
<organism evidence="6 7">
    <name type="scientific">Agrocybe pediades</name>
    <dbReference type="NCBI Taxonomy" id="84607"/>
    <lineage>
        <taxon>Eukaryota</taxon>
        <taxon>Fungi</taxon>
        <taxon>Dikarya</taxon>
        <taxon>Basidiomycota</taxon>
        <taxon>Agaricomycotina</taxon>
        <taxon>Agaricomycetes</taxon>
        <taxon>Agaricomycetidae</taxon>
        <taxon>Agaricales</taxon>
        <taxon>Agaricineae</taxon>
        <taxon>Strophariaceae</taxon>
        <taxon>Agrocybe</taxon>
    </lineage>
</organism>
<evidence type="ECO:0000256" key="1">
    <source>
        <dbReference type="ARBA" id="ARBA00023125"/>
    </source>
</evidence>
<evidence type="ECO:0000313" key="7">
    <source>
        <dbReference type="Proteomes" id="UP000521872"/>
    </source>
</evidence>
<evidence type="ECO:0000256" key="2">
    <source>
        <dbReference type="ARBA" id="ARBA00023163"/>
    </source>
</evidence>
<dbReference type="PANTHER" id="PTHR10270:SF161">
    <property type="entry name" value="SEX-DETERMINING REGION Y PROTEIN"/>
    <property type="match status" value="1"/>
</dbReference>
<feature type="compositionally biased region" description="Polar residues" evidence="4">
    <location>
        <begin position="328"/>
        <end position="337"/>
    </location>
</feature>
<dbReference type="CDD" id="cd01389">
    <property type="entry name" value="HMG-box_ROX1-like"/>
    <property type="match status" value="1"/>
</dbReference>
<feature type="region of interest" description="Disordered" evidence="4">
    <location>
        <begin position="328"/>
        <end position="357"/>
    </location>
</feature>
<dbReference type="GO" id="GO:0000978">
    <property type="term" value="F:RNA polymerase II cis-regulatory region sequence-specific DNA binding"/>
    <property type="evidence" value="ECO:0007669"/>
    <property type="project" value="TreeGrafter"/>
</dbReference>
<comment type="caution">
    <text evidence="6">The sequence shown here is derived from an EMBL/GenBank/DDBJ whole genome shotgun (WGS) entry which is preliminary data.</text>
</comment>
<keyword evidence="2" id="KW-0804">Transcription</keyword>
<feature type="domain" description="HMG box" evidence="5">
    <location>
        <begin position="138"/>
        <end position="211"/>
    </location>
</feature>
<feature type="DNA-binding region" description="HMG box" evidence="3">
    <location>
        <begin position="138"/>
        <end position="211"/>
    </location>
</feature>
<gene>
    <name evidence="6" type="ORF">D9613_006432</name>
</gene>
<feature type="compositionally biased region" description="Low complexity" evidence="4">
    <location>
        <begin position="338"/>
        <end position="347"/>
    </location>
</feature>
<dbReference type="InterPro" id="IPR009071">
    <property type="entry name" value="HMG_box_dom"/>
</dbReference>
<dbReference type="PROSITE" id="PS50118">
    <property type="entry name" value="HMG_BOX_2"/>
    <property type="match status" value="2"/>
</dbReference>
<accession>A0A8H4QVB9</accession>
<evidence type="ECO:0000256" key="3">
    <source>
        <dbReference type="PROSITE-ProRule" id="PRU00267"/>
    </source>
</evidence>
<feature type="region of interest" description="Disordered" evidence="4">
    <location>
        <begin position="203"/>
        <end position="281"/>
    </location>
</feature>
<dbReference type="AlphaFoldDB" id="A0A8H4QVB9"/>
<dbReference type="SMART" id="SM00398">
    <property type="entry name" value="HMG"/>
    <property type="match status" value="1"/>
</dbReference>
<dbReference type="Pfam" id="PF00505">
    <property type="entry name" value="HMG_box"/>
    <property type="match status" value="1"/>
</dbReference>
<feature type="DNA-binding region" description="HMG box" evidence="3">
    <location>
        <begin position="1"/>
        <end position="39"/>
    </location>
</feature>
<dbReference type="GO" id="GO:0005634">
    <property type="term" value="C:nucleus"/>
    <property type="evidence" value="ECO:0007669"/>
    <property type="project" value="UniProtKB-UniRule"/>
</dbReference>
<reference evidence="6 7" key="1">
    <citation type="submission" date="2019-12" db="EMBL/GenBank/DDBJ databases">
        <authorList>
            <person name="Floudas D."/>
            <person name="Bentzer J."/>
            <person name="Ahren D."/>
            <person name="Johansson T."/>
            <person name="Persson P."/>
            <person name="Tunlid A."/>
        </authorList>
    </citation>
    <scope>NUCLEOTIDE SEQUENCE [LARGE SCALE GENOMIC DNA]</scope>
    <source>
        <strain evidence="6 7">CBS 102.39</strain>
    </source>
</reference>
<keyword evidence="1 3" id="KW-0238">DNA-binding</keyword>
<dbReference type="GO" id="GO:0000122">
    <property type="term" value="P:negative regulation of transcription by RNA polymerase II"/>
    <property type="evidence" value="ECO:0007669"/>
    <property type="project" value="TreeGrafter"/>
</dbReference>
<evidence type="ECO:0000313" key="6">
    <source>
        <dbReference type="EMBL" id="KAF4617335.1"/>
    </source>
</evidence>
<dbReference type="GO" id="GO:0030154">
    <property type="term" value="P:cell differentiation"/>
    <property type="evidence" value="ECO:0007669"/>
    <property type="project" value="TreeGrafter"/>
</dbReference>
<dbReference type="GO" id="GO:0001228">
    <property type="term" value="F:DNA-binding transcription activator activity, RNA polymerase II-specific"/>
    <property type="evidence" value="ECO:0007669"/>
    <property type="project" value="TreeGrafter"/>
</dbReference>
<dbReference type="PANTHER" id="PTHR10270">
    <property type="entry name" value="SOX TRANSCRIPTION FACTOR"/>
    <property type="match status" value="1"/>
</dbReference>
<dbReference type="SUPFAM" id="SSF47095">
    <property type="entry name" value="HMG-box"/>
    <property type="match status" value="2"/>
</dbReference>
<evidence type="ECO:0000259" key="5">
    <source>
        <dbReference type="PROSITE" id="PS50118"/>
    </source>
</evidence>
<dbReference type="Gene3D" id="1.10.30.10">
    <property type="entry name" value="High mobility group box domain"/>
    <property type="match status" value="2"/>
</dbReference>
<dbReference type="InterPro" id="IPR036910">
    <property type="entry name" value="HMG_box_dom_sf"/>
</dbReference>
<keyword evidence="3" id="KW-0539">Nucleus</keyword>
<feature type="compositionally biased region" description="Basic residues" evidence="4">
    <location>
        <begin position="236"/>
        <end position="245"/>
    </location>
</feature>
<dbReference type="EMBL" id="JAACJL010000030">
    <property type="protein sequence ID" value="KAF4617335.1"/>
    <property type="molecule type" value="Genomic_DNA"/>
</dbReference>
<feature type="domain" description="HMG box" evidence="5">
    <location>
        <begin position="1"/>
        <end position="39"/>
    </location>
</feature>
<keyword evidence="7" id="KW-1185">Reference proteome</keyword>
<name>A0A8H4QVB9_9AGAR</name>
<feature type="compositionally biased region" description="Basic and acidic residues" evidence="4">
    <location>
        <begin position="217"/>
        <end position="235"/>
    </location>
</feature>
<dbReference type="Proteomes" id="UP000521872">
    <property type="component" value="Unassembled WGS sequence"/>
</dbReference>
<dbReference type="InterPro" id="IPR050140">
    <property type="entry name" value="SRY-related_HMG-box_TF-like"/>
</dbReference>
<proteinExistence type="predicted"/>
<sequence>MSKRIGQAWKSTSEDVRRAFERYADEERAVHRVKYPGYRYHPRSAAENYNPWQNWTQQIAALLDIKRCRGPASSSRFRKNKYSTIAFLIHSLNFHIHPLLRSSPSGSSKSFILLTTNMSSSEASISQPCASIAVLEQPPRPPNSFFLFRSFMMKPENAALLVDEAYSTKAKDRSRQIGQIWRGLSATEKEEWTLLAQQKKAEHQARYPEYQYRPRRKAEIARAKEEKQREREAKQHERRVKSRKRVTSEPTARRRAQVSQRPVLGGAGPSTERRGSCEASSLPPITISASVATGEETWHSQTFNSSSLLSLDGHDHLALSPEPLSFLSTPSSRTSVMTPPSSTLPLTGPVQRPTTSQPYTPCYLPTPMFSSAFRSQASLLFAVEAGTELDTPLIPSMGSMYTPSCETAKYPDEEYLQYHYPFEDTSLPDHVYPSTALALNLLSTDVVLSQGMYPALYESAYDFLGYPNAPGHGHAYEASYLDQMSIAHVVETPYPSTNFPTVPEYDDVFR</sequence>